<protein>
    <submittedName>
        <fullName evidence="1">Uncharacterized protein</fullName>
    </submittedName>
</protein>
<gene>
    <name evidence="1" type="ordered locus">CLL_A1938</name>
</gene>
<dbReference type="KEGG" id="cbk:CLL_A1938"/>
<sequence>MIFVDYIIVAKTKEGKYLDNHYKLTDSLDEAMIIPNERCWKHDTKWYFYLNKLPKEKNKFFKQKVKSIFDCPNTIRSEVALEEKEEKWLQV</sequence>
<evidence type="ECO:0000313" key="1">
    <source>
        <dbReference type="EMBL" id="ACD23770.1"/>
    </source>
</evidence>
<name>B2TM14_CLOBB</name>
<accession>U4P644</accession>
<proteinExistence type="predicted"/>
<organism evidence="1">
    <name type="scientific">Clostridium botulinum (strain Eklund 17B / Type B)</name>
    <dbReference type="NCBI Taxonomy" id="935198"/>
    <lineage>
        <taxon>Bacteria</taxon>
        <taxon>Bacillati</taxon>
        <taxon>Bacillota</taxon>
        <taxon>Clostridia</taxon>
        <taxon>Eubacteriales</taxon>
        <taxon>Clostridiaceae</taxon>
        <taxon>Clostridium</taxon>
    </lineage>
</organism>
<reference evidence="1" key="2">
    <citation type="submission" date="2009-08" db="EMBL/GenBank/DDBJ databases">
        <authorList>
            <person name="Shrivastava S."/>
            <person name="Brinkac L.M."/>
            <person name="Dodson R.J."/>
            <person name="Harkins D.M."/>
            <person name="Durkin A.S."/>
            <person name="Sutton G."/>
        </authorList>
    </citation>
    <scope>NUCLEOTIDE SEQUENCE</scope>
    <source>
        <strain evidence="1">Eklund 17B</strain>
    </source>
</reference>
<dbReference type="HOGENOM" id="CLU_2421701_0_0_9"/>
<dbReference type="EMBL" id="CP001056">
    <property type="protein sequence ID" value="ACD23770.1"/>
    <property type="molecule type" value="Genomic_DNA"/>
</dbReference>
<dbReference type="AlphaFoldDB" id="B2TM14"/>
<accession>B2TM14</accession>
<dbReference type="PATRIC" id="fig|935198.13.peg.1888"/>
<reference evidence="1" key="1">
    <citation type="submission" date="2009-06" db="EMBL/GenBank/DDBJ databases">
        <authorList>
            <consortium name="US DOE Joint Genome Institute (JGI-PGF)"/>
            <person name="Lucas S."/>
            <person name="Copeland A."/>
            <person name="Lapidus A."/>
            <person name="Glavina del Rio T."/>
            <person name="Dalin E."/>
            <person name="Tice H."/>
            <person name="Bruce D."/>
            <person name="Goodwin L."/>
            <person name="Pitluck S."/>
            <person name="Kyrpides N."/>
            <person name="Mavromatis K."/>
            <person name="Ivanova N."/>
            <person name="Saunders E."/>
            <person name="Brettin T."/>
            <person name="Detter J.C."/>
            <person name="Han C."/>
            <person name="Larimer F."/>
            <person name="Land M."/>
            <person name="Hauser L."/>
            <person name="Markowitz V."/>
            <person name="Cheng J.-F."/>
            <person name="Hugenholtz P."/>
            <person name="Woyke T."/>
            <person name="Wu D."/>
            <person name="Gronow S."/>
            <person name="Klenk H.-P."/>
            <person name="Eisen J.A."/>
        </authorList>
    </citation>
    <scope>NUCLEOTIDE SEQUENCE</scope>
    <source>
        <strain evidence="1">Eklund 17B</strain>
    </source>
</reference>